<reference evidence="1" key="1">
    <citation type="submission" date="2020-01" db="EMBL/GenBank/DDBJ databases">
        <authorList>
            <person name="Chen W.-M."/>
        </authorList>
    </citation>
    <scope>NUCLEOTIDE SEQUENCE</scope>
    <source>
        <strain evidence="1">CYK-10</strain>
    </source>
</reference>
<protein>
    <submittedName>
        <fullName evidence="1">PIN domain-containing protein</fullName>
    </submittedName>
</protein>
<comment type="caution">
    <text evidence="1">The sequence shown here is derived from an EMBL/GenBank/DDBJ whole genome shotgun (WGS) entry which is preliminary data.</text>
</comment>
<evidence type="ECO:0000313" key="1">
    <source>
        <dbReference type="EMBL" id="NBZ90126.1"/>
    </source>
</evidence>
<dbReference type="AlphaFoldDB" id="A0AAE5BWL2"/>
<dbReference type="EMBL" id="JAABNR010000060">
    <property type="protein sequence ID" value="NBZ90126.1"/>
    <property type="molecule type" value="Genomic_DNA"/>
</dbReference>
<accession>A0AAE5BWL2</accession>
<feature type="non-terminal residue" evidence="1">
    <location>
        <position position="142"/>
    </location>
</feature>
<sequence length="142" mass="16323">MSFTANPFVVVLDANVLFPVRIRDVIFSFAKEGLFRARLTDMILAEWTRNLLRLRPELEVSIRRQEALIREHFEECFVEGYEPLIAGLDLPDVDDRHVLAAVIQIVSTGEALMERRLSEIPSEDWGDVRVDITPREACLDNL</sequence>
<dbReference type="Proteomes" id="UP001193501">
    <property type="component" value="Unassembled WGS sequence"/>
</dbReference>
<keyword evidence="2" id="KW-1185">Reference proteome</keyword>
<evidence type="ECO:0000313" key="2">
    <source>
        <dbReference type="Proteomes" id="UP001193501"/>
    </source>
</evidence>
<organism evidence="1 2">
    <name type="scientific">Stagnihabitans tardus</name>
    <dbReference type="NCBI Taxonomy" id="2699202"/>
    <lineage>
        <taxon>Bacteria</taxon>
        <taxon>Pseudomonadati</taxon>
        <taxon>Pseudomonadota</taxon>
        <taxon>Alphaproteobacteria</taxon>
        <taxon>Rhodobacterales</taxon>
        <taxon>Paracoccaceae</taxon>
        <taxon>Stagnihabitans</taxon>
    </lineage>
</organism>
<proteinExistence type="predicted"/>
<name>A0AAE5BWL2_9RHOB</name>
<gene>
    <name evidence="1" type="ORF">GV832_21375</name>
</gene>
<dbReference type="RefSeq" id="WP_168776901.1">
    <property type="nucleotide sequence ID" value="NZ_JAABNR010000060.1"/>
</dbReference>